<comment type="caution">
    <text evidence="6">The sequence shown here is derived from an EMBL/GenBank/DDBJ whole genome shotgun (WGS) entry which is preliminary data.</text>
</comment>
<dbReference type="PANTHER" id="PTHR10907:SF47">
    <property type="entry name" value="REGUCALCIN"/>
    <property type="match status" value="1"/>
</dbReference>
<evidence type="ECO:0000256" key="1">
    <source>
        <dbReference type="ARBA" id="ARBA00008853"/>
    </source>
</evidence>
<dbReference type="GO" id="GO:0019853">
    <property type="term" value="P:L-ascorbic acid biosynthetic process"/>
    <property type="evidence" value="ECO:0007669"/>
    <property type="project" value="TreeGrafter"/>
</dbReference>
<dbReference type="InterPro" id="IPR013658">
    <property type="entry name" value="SGL"/>
</dbReference>
<dbReference type="GO" id="GO:0004341">
    <property type="term" value="F:gluconolactonase activity"/>
    <property type="evidence" value="ECO:0007669"/>
    <property type="project" value="TreeGrafter"/>
</dbReference>
<keyword evidence="3" id="KW-0479">Metal-binding</keyword>
<feature type="binding site" evidence="3">
    <location>
        <position position="201"/>
    </location>
    <ligand>
        <name>a divalent metal cation</name>
        <dbReference type="ChEBI" id="CHEBI:60240"/>
    </ligand>
</feature>
<dbReference type="EMBL" id="JACIEJ010000014">
    <property type="protein sequence ID" value="MBB3987918.1"/>
    <property type="molecule type" value="Genomic_DNA"/>
</dbReference>
<proteinExistence type="inferred from homology"/>
<comment type="similarity">
    <text evidence="1">Belongs to the SMP-30/CGR1 family.</text>
</comment>
<keyword evidence="7" id="KW-1185">Reference proteome</keyword>
<evidence type="ECO:0000313" key="7">
    <source>
        <dbReference type="Proteomes" id="UP000541426"/>
    </source>
</evidence>
<feature type="region of interest" description="Disordered" evidence="4">
    <location>
        <begin position="83"/>
        <end position="104"/>
    </location>
</feature>
<feature type="binding site" evidence="3">
    <location>
        <position position="105"/>
    </location>
    <ligand>
        <name>substrate</name>
    </ligand>
</feature>
<feature type="compositionally biased region" description="Polar residues" evidence="4">
    <location>
        <begin position="86"/>
        <end position="95"/>
    </location>
</feature>
<evidence type="ECO:0000256" key="3">
    <source>
        <dbReference type="PIRSR" id="PIRSR605511-2"/>
    </source>
</evidence>
<dbReference type="RefSeq" id="WP_183969347.1">
    <property type="nucleotide sequence ID" value="NZ_BAABBZ010000055.1"/>
</dbReference>
<evidence type="ECO:0000313" key="6">
    <source>
        <dbReference type="EMBL" id="MBB3987918.1"/>
    </source>
</evidence>
<feature type="domain" description="SMP-30/Gluconolactonase/LRE-like region" evidence="5">
    <location>
        <begin position="16"/>
        <end position="259"/>
    </location>
</feature>
<dbReference type="GO" id="GO:0005509">
    <property type="term" value="F:calcium ion binding"/>
    <property type="evidence" value="ECO:0007669"/>
    <property type="project" value="TreeGrafter"/>
</dbReference>
<evidence type="ECO:0000256" key="2">
    <source>
        <dbReference type="PIRSR" id="PIRSR605511-1"/>
    </source>
</evidence>
<dbReference type="Proteomes" id="UP000541426">
    <property type="component" value="Unassembled WGS sequence"/>
</dbReference>
<dbReference type="InterPro" id="IPR011042">
    <property type="entry name" value="6-blade_b-propeller_TolB-like"/>
</dbReference>
<dbReference type="SUPFAM" id="SSF63829">
    <property type="entry name" value="Calcium-dependent phosphotriesterase"/>
    <property type="match status" value="1"/>
</dbReference>
<keyword evidence="3" id="KW-0862">Zinc</keyword>
<feature type="active site" description="Proton donor/acceptor" evidence="2">
    <location>
        <position position="201"/>
    </location>
</feature>
<evidence type="ECO:0000259" key="5">
    <source>
        <dbReference type="Pfam" id="PF08450"/>
    </source>
</evidence>
<accession>A0A7W6GUW0</accession>
<comment type="cofactor">
    <cofactor evidence="3">
        <name>Zn(2+)</name>
        <dbReference type="ChEBI" id="CHEBI:29105"/>
    </cofactor>
    <text evidence="3">Binds 1 divalent metal cation per subunit.</text>
</comment>
<protein>
    <submittedName>
        <fullName evidence="6">Sugar lactone lactonase YvrE</fullName>
    </submittedName>
</protein>
<feature type="binding site" evidence="3">
    <location>
        <position position="151"/>
    </location>
    <ligand>
        <name>a divalent metal cation</name>
        <dbReference type="ChEBI" id="CHEBI:60240"/>
    </ligand>
</feature>
<dbReference type="PANTHER" id="PTHR10907">
    <property type="entry name" value="REGUCALCIN"/>
    <property type="match status" value="1"/>
</dbReference>
<sequence length="294" mass="31977">MRKPTIECVQRVAAQLGETPLWDTKRNCLTWIDIEQPTYWTLDPQTGATSALKQPGTYLGSQALTRSGDVLIARDLELVRLDPENGRTTPFSTTPDEAMPATRLNDGRVDPQGRLWIGTMDNGLKAGLGALYLVTADGVMTRMLDDVVVSNGIAFDPDGRHMYFTDTRRHVTYRLSLSADKNAITGQEIFADYSASGDRPDGACVDADGCLWQAFFAGGKVVRYAPDGRIDREISLPVTNPTCLCFGGQDMKTLFVTSAFKFLSPERLAAEPLAGSVFAIEGAGQGVPETLFSI</sequence>
<feature type="binding site" evidence="3">
    <location>
        <position position="103"/>
    </location>
    <ligand>
        <name>substrate</name>
    </ligand>
</feature>
<name>A0A7W6GUW0_9RHOB</name>
<gene>
    <name evidence="6" type="ORF">GGQ68_004272</name>
</gene>
<dbReference type="Gene3D" id="2.120.10.30">
    <property type="entry name" value="TolB, C-terminal domain"/>
    <property type="match status" value="1"/>
</dbReference>
<dbReference type="SMART" id="SM00135">
    <property type="entry name" value="LY"/>
    <property type="match status" value="1"/>
</dbReference>
<reference evidence="6 7" key="1">
    <citation type="submission" date="2020-08" db="EMBL/GenBank/DDBJ databases">
        <title>Genomic Encyclopedia of Type Strains, Phase IV (KMG-IV): sequencing the most valuable type-strain genomes for metagenomic binning, comparative biology and taxonomic classification.</title>
        <authorList>
            <person name="Goeker M."/>
        </authorList>
    </citation>
    <scope>NUCLEOTIDE SEQUENCE [LARGE SCALE GENOMIC DNA]</scope>
    <source>
        <strain evidence="6 7">DSM 102235</strain>
    </source>
</reference>
<dbReference type="InterPro" id="IPR005511">
    <property type="entry name" value="SMP-30"/>
</dbReference>
<organism evidence="6 7">
    <name type="scientific">Sagittula marina</name>
    <dbReference type="NCBI Taxonomy" id="943940"/>
    <lineage>
        <taxon>Bacteria</taxon>
        <taxon>Pseudomonadati</taxon>
        <taxon>Pseudomonadota</taxon>
        <taxon>Alphaproteobacteria</taxon>
        <taxon>Rhodobacterales</taxon>
        <taxon>Roseobacteraceae</taxon>
        <taxon>Sagittula</taxon>
    </lineage>
</organism>
<dbReference type="AlphaFoldDB" id="A0A7W6GUW0"/>
<feature type="binding site" evidence="3">
    <location>
        <position position="18"/>
    </location>
    <ligand>
        <name>a divalent metal cation</name>
        <dbReference type="ChEBI" id="CHEBI:60240"/>
    </ligand>
</feature>
<dbReference type="Pfam" id="PF08450">
    <property type="entry name" value="SGL"/>
    <property type="match status" value="1"/>
</dbReference>
<dbReference type="PRINTS" id="PR01790">
    <property type="entry name" value="SMP30FAMILY"/>
</dbReference>
<evidence type="ECO:0000256" key="4">
    <source>
        <dbReference type="SAM" id="MobiDB-lite"/>
    </source>
</evidence>
<dbReference type="InterPro" id="IPR000033">
    <property type="entry name" value="LDLR_classB_rpt"/>
</dbReference>